<accession>A0A5N6NN44</accession>
<dbReference type="PANTHER" id="PTHR34371">
    <property type="entry name" value="OS01G0551000 PROTEIN"/>
    <property type="match status" value="1"/>
</dbReference>
<comment type="caution">
    <text evidence="2">The sequence shown here is derived from an EMBL/GenBank/DDBJ whole genome shotgun (WGS) entry which is preliminary data.</text>
</comment>
<proteinExistence type="predicted"/>
<dbReference type="PANTHER" id="PTHR34371:SF2">
    <property type="entry name" value="DUF688 FAMILY PROTEIN"/>
    <property type="match status" value="1"/>
</dbReference>
<reference evidence="2 3" key="1">
    <citation type="submission" date="2019-05" db="EMBL/GenBank/DDBJ databases">
        <title>Mikania micrantha, genome provides insights into the molecular mechanism of rapid growth.</title>
        <authorList>
            <person name="Liu B."/>
        </authorList>
    </citation>
    <scope>NUCLEOTIDE SEQUENCE [LARGE SCALE GENOMIC DNA]</scope>
    <source>
        <strain evidence="2">NLD-2019</strain>
        <tissue evidence="2">Leaf</tissue>
    </source>
</reference>
<dbReference type="OrthoDB" id="1934555at2759"/>
<keyword evidence="3" id="KW-1185">Reference proteome</keyword>
<dbReference type="Proteomes" id="UP000326396">
    <property type="component" value="Linkage Group LG18"/>
</dbReference>
<sequence>MVSHLSEPSGMLTPPLQTTASVPFRWEEQPGKPRIIASTDPKTRPNRCLELPPRLAMVESYIITKTSSPTTVLDGPGSKSIFSSSSFRFSKERRRRGQMQGSFDSTGSDGWSPNDDVCGGQQLVLLDNKIDRRNGDRSHRRFGSFRRAKDGMGISPAADAGFFDEKKGDETMTRNSSLSKVTRSHFWATIYESLKQAAPWKKKSKKENFNI</sequence>
<protein>
    <submittedName>
        <fullName evidence="2">Uncharacterized protein</fullName>
    </submittedName>
</protein>
<organism evidence="2 3">
    <name type="scientific">Mikania micrantha</name>
    <name type="common">bitter vine</name>
    <dbReference type="NCBI Taxonomy" id="192012"/>
    <lineage>
        <taxon>Eukaryota</taxon>
        <taxon>Viridiplantae</taxon>
        <taxon>Streptophyta</taxon>
        <taxon>Embryophyta</taxon>
        <taxon>Tracheophyta</taxon>
        <taxon>Spermatophyta</taxon>
        <taxon>Magnoliopsida</taxon>
        <taxon>eudicotyledons</taxon>
        <taxon>Gunneridae</taxon>
        <taxon>Pentapetalae</taxon>
        <taxon>asterids</taxon>
        <taxon>campanulids</taxon>
        <taxon>Asterales</taxon>
        <taxon>Asteraceae</taxon>
        <taxon>Asteroideae</taxon>
        <taxon>Heliantheae alliance</taxon>
        <taxon>Eupatorieae</taxon>
        <taxon>Mikania</taxon>
    </lineage>
</organism>
<feature type="region of interest" description="Disordered" evidence="1">
    <location>
        <begin position="89"/>
        <end position="114"/>
    </location>
</feature>
<feature type="region of interest" description="Disordered" evidence="1">
    <location>
        <begin position="1"/>
        <end position="48"/>
    </location>
</feature>
<feature type="compositionally biased region" description="Polar residues" evidence="1">
    <location>
        <begin position="99"/>
        <end position="111"/>
    </location>
</feature>
<evidence type="ECO:0000256" key="1">
    <source>
        <dbReference type="SAM" id="MobiDB-lite"/>
    </source>
</evidence>
<dbReference type="Pfam" id="PF05097">
    <property type="entry name" value="DUF688"/>
    <property type="match status" value="1"/>
</dbReference>
<dbReference type="InterPro" id="IPR007789">
    <property type="entry name" value="DUF688"/>
</dbReference>
<name>A0A5N6NN44_9ASTR</name>
<dbReference type="EMBL" id="SZYD01000010">
    <property type="protein sequence ID" value="KAD4982751.1"/>
    <property type="molecule type" value="Genomic_DNA"/>
</dbReference>
<evidence type="ECO:0000313" key="2">
    <source>
        <dbReference type="EMBL" id="KAD4982751.1"/>
    </source>
</evidence>
<gene>
    <name evidence="2" type="ORF">E3N88_19422</name>
</gene>
<dbReference type="AlphaFoldDB" id="A0A5N6NN44"/>
<evidence type="ECO:0000313" key="3">
    <source>
        <dbReference type="Proteomes" id="UP000326396"/>
    </source>
</evidence>